<accession>A0A8S9II43</accession>
<feature type="compositionally biased region" description="Polar residues" evidence="1">
    <location>
        <begin position="67"/>
        <end position="88"/>
    </location>
</feature>
<name>A0A8S9II43_BRACR</name>
<protein>
    <submittedName>
        <fullName evidence="2">Uncharacterized protein</fullName>
    </submittedName>
</protein>
<evidence type="ECO:0000256" key="1">
    <source>
        <dbReference type="SAM" id="MobiDB-lite"/>
    </source>
</evidence>
<dbReference type="Proteomes" id="UP000712281">
    <property type="component" value="Unassembled WGS sequence"/>
</dbReference>
<dbReference type="EMBL" id="QGKW02001911">
    <property type="protein sequence ID" value="KAF2569424.1"/>
    <property type="molecule type" value="Genomic_DNA"/>
</dbReference>
<reference evidence="2" key="1">
    <citation type="submission" date="2019-12" db="EMBL/GenBank/DDBJ databases">
        <title>Genome sequencing and annotation of Brassica cretica.</title>
        <authorList>
            <person name="Studholme D.J."/>
            <person name="Sarris P.F."/>
        </authorList>
    </citation>
    <scope>NUCLEOTIDE SEQUENCE</scope>
    <source>
        <strain evidence="2">PFS-001/15</strain>
        <tissue evidence="2">Leaf</tissue>
    </source>
</reference>
<dbReference type="AlphaFoldDB" id="A0A8S9II43"/>
<evidence type="ECO:0000313" key="3">
    <source>
        <dbReference type="Proteomes" id="UP000712281"/>
    </source>
</evidence>
<proteinExistence type="predicted"/>
<feature type="region of interest" description="Disordered" evidence="1">
    <location>
        <begin position="67"/>
        <end position="90"/>
    </location>
</feature>
<organism evidence="2 3">
    <name type="scientific">Brassica cretica</name>
    <name type="common">Mustard</name>
    <dbReference type="NCBI Taxonomy" id="69181"/>
    <lineage>
        <taxon>Eukaryota</taxon>
        <taxon>Viridiplantae</taxon>
        <taxon>Streptophyta</taxon>
        <taxon>Embryophyta</taxon>
        <taxon>Tracheophyta</taxon>
        <taxon>Spermatophyta</taxon>
        <taxon>Magnoliopsida</taxon>
        <taxon>eudicotyledons</taxon>
        <taxon>Gunneridae</taxon>
        <taxon>Pentapetalae</taxon>
        <taxon>rosids</taxon>
        <taxon>malvids</taxon>
        <taxon>Brassicales</taxon>
        <taxon>Brassicaceae</taxon>
        <taxon>Brassiceae</taxon>
        <taxon>Brassica</taxon>
    </lineage>
</organism>
<sequence>MASSYFERPQEEEDTFEDHIDGQVLLTMADVKHCHSRHLSSPLQSMSTGETNSRPRVLYHPIQSIIPTTTGSGDVTPLGKTQTRQRQTVAGRDGRCEEILRC</sequence>
<evidence type="ECO:0000313" key="2">
    <source>
        <dbReference type="EMBL" id="KAF2569424.1"/>
    </source>
</evidence>
<comment type="caution">
    <text evidence="2">The sequence shown here is derived from an EMBL/GenBank/DDBJ whole genome shotgun (WGS) entry which is preliminary data.</text>
</comment>
<gene>
    <name evidence="2" type="ORF">F2Q68_00025916</name>
</gene>